<dbReference type="Proteomes" id="UP001472866">
    <property type="component" value="Chromosome 04"/>
</dbReference>
<organism evidence="16 17">
    <name type="scientific">Chloropicon roscoffensis</name>
    <dbReference type="NCBI Taxonomy" id="1461544"/>
    <lineage>
        <taxon>Eukaryota</taxon>
        <taxon>Viridiplantae</taxon>
        <taxon>Chlorophyta</taxon>
        <taxon>Chloropicophyceae</taxon>
        <taxon>Chloropicales</taxon>
        <taxon>Chloropicaceae</taxon>
        <taxon>Chloropicon</taxon>
    </lineage>
</organism>
<dbReference type="InterPro" id="IPR052219">
    <property type="entry name" value="Photolyase_Class-2"/>
</dbReference>
<comment type="function">
    <text evidence="13">Involved in repair of UV radiation-induced DNA damage. Catalyzes the light-dependent monomerization (300-600 nm) of cyclobutylpyrimidine dimers (CPDs), which are formed between adjacent bases on the same DNA strand upon exposure to ultraviolet radiation. Required for plant survival in the presence of UV-B light. Not involved in the repair of (6-4) photoproducts.</text>
</comment>
<dbReference type="GO" id="GO:0003677">
    <property type="term" value="F:DNA binding"/>
    <property type="evidence" value="ECO:0007669"/>
    <property type="project" value="UniProtKB-KW"/>
</dbReference>
<evidence type="ECO:0000256" key="9">
    <source>
        <dbReference type="ARBA" id="ARBA00023204"/>
    </source>
</evidence>
<protein>
    <recommendedName>
        <fullName evidence="4">Deoxyribodipyrimidine photo-lyase</fullName>
        <ecNumber evidence="3">4.1.99.3</ecNumber>
    </recommendedName>
    <alternativeName>
        <fullName evidence="11">DNA photolyase</fullName>
    </alternativeName>
</protein>
<dbReference type="GO" id="GO:0000719">
    <property type="term" value="P:photoreactive repair"/>
    <property type="evidence" value="ECO:0007669"/>
    <property type="project" value="TreeGrafter"/>
</dbReference>
<evidence type="ECO:0000256" key="13">
    <source>
        <dbReference type="ARBA" id="ARBA00055119"/>
    </source>
</evidence>
<accession>A0AAX4P6S0</accession>
<evidence type="ECO:0000256" key="14">
    <source>
        <dbReference type="SAM" id="MobiDB-lite"/>
    </source>
</evidence>
<evidence type="ECO:0000256" key="1">
    <source>
        <dbReference type="ARBA" id="ARBA00001974"/>
    </source>
</evidence>
<keyword evidence="9" id="KW-0234">DNA repair</keyword>
<dbReference type="GO" id="GO:0003904">
    <property type="term" value="F:deoxyribodipyrimidine photo-lyase activity"/>
    <property type="evidence" value="ECO:0007669"/>
    <property type="project" value="UniProtKB-EC"/>
</dbReference>
<proteinExistence type="inferred from homology"/>
<keyword evidence="17" id="KW-1185">Reference proteome</keyword>
<feature type="domain" description="Photolyase/cryptochrome alpha/beta" evidence="15">
    <location>
        <begin position="113"/>
        <end position="243"/>
    </location>
</feature>
<dbReference type="GO" id="GO:0009650">
    <property type="term" value="P:UV protection"/>
    <property type="evidence" value="ECO:0007669"/>
    <property type="project" value="UniProtKB-ARBA"/>
</dbReference>
<evidence type="ECO:0000256" key="8">
    <source>
        <dbReference type="ARBA" id="ARBA00023125"/>
    </source>
</evidence>
<feature type="region of interest" description="Disordered" evidence="14">
    <location>
        <begin position="83"/>
        <end position="107"/>
    </location>
</feature>
<comment type="cofactor">
    <cofactor evidence="1">
        <name>FAD</name>
        <dbReference type="ChEBI" id="CHEBI:57692"/>
    </cofactor>
</comment>
<dbReference type="InterPro" id="IPR008148">
    <property type="entry name" value="DNA_photolyase_2"/>
</dbReference>
<dbReference type="Pfam" id="PF00875">
    <property type="entry name" value="DNA_photolyase"/>
    <property type="match status" value="1"/>
</dbReference>
<keyword evidence="8" id="KW-0238">DNA-binding</keyword>
<evidence type="ECO:0000259" key="15">
    <source>
        <dbReference type="PROSITE" id="PS51645"/>
    </source>
</evidence>
<dbReference type="PROSITE" id="PS01084">
    <property type="entry name" value="DNA_PHOTOLYASES_2_2"/>
    <property type="match status" value="1"/>
</dbReference>
<dbReference type="Gene3D" id="1.25.40.80">
    <property type="match status" value="1"/>
</dbReference>
<dbReference type="EC" id="4.1.99.3" evidence="3"/>
<evidence type="ECO:0000256" key="4">
    <source>
        <dbReference type="ARBA" id="ARBA00014046"/>
    </source>
</evidence>
<dbReference type="PANTHER" id="PTHR10211:SF0">
    <property type="entry name" value="DEOXYRIBODIPYRIMIDINE PHOTO-LYASE"/>
    <property type="match status" value="1"/>
</dbReference>
<gene>
    <name evidence="16" type="ORF">HKI87_04g32510</name>
</gene>
<dbReference type="SUPFAM" id="SSF48173">
    <property type="entry name" value="Cryptochrome/photolyase FAD-binding domain"/>
    <property type="match status" value="1"/>
</dbReference>
<dbReference type="FunFam" id="1.10.579.10:FF:000002">
    <property type="entry name" value="Deoxyribodipyrimidine photolyase"/>
    <property type="match status" value="1"/>
</dbReference>
<evidence type="ECO:0000256" key="11">
    <source>
        <dbReference type="ARBA" id="ARBA00031671"/>
    </source>
</evidence>
<reference evidence="16 17" key="1">
    <citation type="submission" date="2024-03" db="EMBL/GenBank/DDBJ databases">
        <title>Complete genome sequence of the green alga Chloropicon roscoffensis RCC1871.</title>
        <authorList>
            <person name="Lemieux C."/>
            <person name="Pombert J.-F."/>
            <person name="Otis C."/>
            <person name="Turmel M."/>
        </authorList>
    </citation>
    <scope>NUCLEOTIDE SEQUENCE [LARGE SCALE GENOMIC DNA]</scope>
    <source>
        <strain evidence="16 17">RCC1871</strain>
    </source>
</reference>
<evidence type="ECO:0000256" key="5">
    <source>
        <dbReference type="ARBA" id="ARBA00022630"/>
    </source>
</evidence>
<evidence type="ECO:0000256" key="6">
    <source>
        <dbReference type="ARBA" id="ARBA00022763"/>
    </source>
</evidence>
<sequence length="575" mass="65498">MLRAAARSSRVIAYCSTRGARLVPDQALRAVVVTRSLGLIPGAQQRRHAASTNASALARSKKAAFEWREDYGGEDTFGAAASEMTESKPKRAVHKSRWRELRREGADSASGTGPVVYLCDRDQRTQDNWALLHASEVAQTKGRAVVVLFVVSDAHLVLGHRHSHFMIKGLREMQESLSELNIPFHLARGDPISVVPDLLRSWDASLLVTDFSPLREAREWRDGLAEKISVTYHEVDAHNVVPIWVTSNKQEYAARTIRSKIHRNIPQYLRPIPKLRKQDYDFSRHGGGEGTFARPAPTDWDGLLALAVEKGQADVPEVSWCEPGERAALRSLKGEDGSFLTKRRMNKYDELRNNPNNPAALSNLSPYLHFGQLSAQRCAIEAIAFKKANSSASKSVDNYLEELVVRRELSDNFCFYNDLYDSVKGAASWAQETLQAHASDKREYVYNKQELEEGRTHDDLWNAAQKELTTFGKMHGFMRMYWAKKILEWTSSPEEALEWAIYLNDKYSLDGRDPNGFVGCMWSICGIHDQGWREREVFGKIRYMNYNGCKRKFDVDAYVQRIRRECKQARYFNEK</sequence>
<keyword evidence="6" id="KW-0227">DNA damage</keyword>
<dbReference type="FunFam" id="1.25.40.80:FF:000004">
    <property type="entry name" value="Deoxyribodipyrimidine photolyase"/>
    <property type="match status" value="1"/>
</dbReference>
<keyword evidence="5" id="KW-0285">Flavoprotein</keyword>
<evidence type="ECO:0000256" key="12">
    <source>
        <dbReference type="ARBA" id="ARBA00033999"/>
    </source>
</evidence>
<evidence type="ECO:0000256" key="3">
    <source>
        <dbReference type="ARBA" id="ARBA00013149"/>
    </source>
</evidence>
<evidence type="ECO:0000313" key="16">
    <source>
        <dbReference type="EMBL" id="WZN61716.1"/>
    </source>
</evidence>
<keyword evidence="7" id="KW-0274">FAD</keyword>
<comment type="catalytic activity">
    <reaction evidence="12">
        <text>cyclobutadipyrimidine (in DNA) = 2 pyrimidine residues (in DNA).</text>
        <dbReference type="EC" id="4.1.99.3"/>
    </reaction>
</comment>
<dbReference type="InterPro" id="IPR036155">
    <property type="entry name" value="Crypto/Photolyase_N_sf"/>
</dbReference>
<dbReference type="InterPro" id="IPR006050">
    <property type="entry name" value="DNA_photolyase_N"/>
</dbReference>
<dbReference type="PROSITE" id="PS51645">
    <property type="entry name" value="PHR_CRY_ALPHA_BETA"/>
    <property type="match status" value="1"/>
</dbReference>
<evidence type="ECO:0000256" key="7">
    <source>
        <dbReference type="ARBA" id="ARBA00022827"/>
    </source>
</evidence>
<dbReference type="AlphaFoldDB" id="A0AAX4P6S0"/>
<dbReference type="Gene3D" id="1.10.579.10">
    <property type="entry name" value="DNA Cyclobutane Dipyrimidine Photolyase, subunit A, domain 3"/>
    <property type="match status" value="1"/>
</dbReference>
<dbReference type="InterPro" id="IPR032673">
    <property type="entry name" value="DNA_photolyase_2_CS"/>
</dbReference>
<dbReference type="EMBL" id="CP151504">
    <property type="protein sequence ID" value="WZN61716.1"/>
    <property type="molecule type" value="Genomic_DNA"/>
</dbReference>
<dbReference type="PANTHER" id="PTHR10211">
    <property type="entry name" value="DEOXYRIBODIPYRIMIDINE PHOTOLYASE"/>
    <property type="match status" value="1"/>
</dbReference>
<comment type="similarity">
    <text evidence="2">Belongs to the DNA photolyase class-2 family.</text>
</comment>
<dbReference type="FunFam" id="3.40.50.620:FF:000110">
    <property type="entry name" value="Deoxyribodipyrimidine photolyase"/>
    <property type="match status" value="1"/>
</dbReference>
<dbReference type="SUPFAM" id="SSF52425">
    <property type="entry name" value="Cryptochrome/photolyase, N-terminal domain"/>
    <property type="match status" value="1"/>
</dbReference>
<dbReference type="InterPro" id="IPR036134">
    <property type="entry name" value="Crypto/Photolyase_FAD-like_sf"/>
</dbReference>
<evidence type="ECO:0000256" key="10">
    <source>
        <dbReference type="ARBA" id="ARBA00023239"/>
    </source>
</evidence>
<name>A0AAX4P6S0_9CHLO</name>
<dbReference type="InterPro" id="IPR014729">
    <property type="entry name" value="Rossmann-like_a/b/a_fold"/>
</dbReference>
<evidence type="ECO:0000313" key="17">
    <source>
        <dbReference type="Proteomes" id="UP001472866"/>
    </source>
</evidence>
<evidence type="ECO:0000256" key="2">
    <source>
        <dbReference type="ARBA" id="ARBA00006409"/>
    </source>
</evidence>
<dbReference type="NCBIfam" id="TIGR00591">
    <property type="entry name" value="phr2"/>
    <property type="match status" value="1"/>
</dbReference>
<dbReference type="Gene3D" id="3.40.50.620">
    <property type="entry name" value="HUPs"/>
    <property type="match status" value="1"/>
</dbReference>
<keyword evidence="10" id="KW-0456">Lyase</keyword>